<dbReference type="OrthoDB" id="10255449at2759"/>
<organism evidence="3">
    <name type="scientific">Blastocystis hominis</name>
    <dbReference type="NCBI Taxonomy" id="12968"/>
    <lineage>
        <taxon>Eukaryota</taxon>
        <taxon>Sar</taxon>
        <taxon>Stramenopiles</taxon>
        <taxon>Bigyra</taxon>
        <taxon>Opalozoa</taxon>
        <taxon>Opalinata</taxon>
        <taxon>Blastocystidae</taxon>
        <taxon>Blastocystis</taxon>
    </lineage>
</organism>
<dbReference type="UniPathway" id="UPA00885"/>
<dbReference type="RefSeq" id="XP_012897544.1">
    <property type="nucleotide sequence ID" value="XM_013042090.1"/>
</dbReference>
<keyword evidence="1" id="KW-0067">ATP-binding</keyword>
<dbReference type="FunCoup" id="D8M6S8">
    <property type="interactions" value="534"/>
</dbReference>
<reference evidence="3" key="1">
    <citation type="submission" date="2010-02" db="EMBL/GenBank/DDBJ databases">
        <title>Sequencing and annotation of the Blastocystis hominis genome.</title>
        <authorList>
            <person name="Wincker P."/>
        </authorList>
    </citation>
    <scope>NUCLEOTIDE SEQUENCE</scope>
    <source>
        <strain evidence="3">Singapore isolate B</strain>
    </source>
</reference>
<dbReference type="GO" id="GO:0005737">
    <property type="term" value="C:cytoplasm"/>
    <property type="evidence" value="ECO:0007669"/>
    <property type="project" value="TreeGrafter"/>
</dbReference>
<sequence length="226" mass="25356">MVWSSGSKPLLDKNVHVCIVATLLCMENVNEFVLIDMDLVEIGNMRRQILFSSKDIGSYKVDCVKRAIIARNSTAHVHLYKQSFQSVDKQQLCSVQVIFGCTDNLEAREAINQFALTHSIVYIDGGSSGFGGQAQLILPGITPCFHCLSCLFSTESQQIPLCTIRSRPTRPEHCILYASTVLWENAFQSPCDIHDEAACRWIYEKALERSREYSIDGVTLETTKVD</sequence>
<dbReference type="InterPro" id="IPR000594">
    <property type="entry name" value="ThiF_NAD_FAD-bd"/>
</dbReference>
<dbReference type="OMA" id="PEASCEY"/>
<dbReference type="PANTHER" id="PTHR10953:SF6">
    <property type="entry name" value="NEDD8-ACTIVATING ENZYME E1 CATALYTIC SUBUNIT"/>
    <property type="match status" value="1"/>
</dbReference>
<dbReference type="PANTHER" id="PTHR10953">
    <property type="entry name" value="UBIQUITIN-ACTIVATING ENZYME E1"/>
    <property type="match status" value="1"/>
</dbReference>
<comment type="similarity">
    <text evidence="1">Belongs to the ubiquitin-activating E1 family. UBA3 subfamily.</text>
</comment>
<feature type="domain" description="THIF-type NAD/FAD binding fold" evidence="2">
    <location>
        <begin position="18"/>
        <end position="166"/>
    </location>
</feature>
<proteinExistence type="inferred from homology"/>
<dbReference type="InterPro" id="IPR045886">
    <property type="entry name" value="ThiF/MoeB/HesA"/>
</dbReference>
<comment type="catalytic activity">
    <reaction evidence="1">
        <text>ATP + [NEDD8 protein] + [E1 NEDD8-activating enzyme]-L-cysteine = AMP + diphosphate + [E1 NEDD8-activating enzyme]-S-[NEDD8 protein]-yl-L-cysteine.</text>
        <dbReference type="EC" id="6.2.1.64"/>
    </reaction>
</comment>
<dbReference type="EMBL" id="FN668661">
    <property type="protein sequence ID" value="CBK23496.2"/>
    <property type="molecule type" value="Genomic_DNA"/>
</dbReference>
<dbReference type="Pfam" id="PF00899">
    <property type="entry name" value="ThiF"/>
    <property type="match status" value="1"/>
</dbReference>
<evidence type="ECO:0000256" key="1">
    <source>
        <dbReference type="RuleBase" id="RU368009"/>
    </source>
</evidence>
<keyword evidence="1" id="KW-0833">Ubl conjugation pathway</keyword>
<dbReference type="Proteomes" id="UP000008312">
    <property type="component" value="Unassembled WGS sequence"/>
</dbReference>
<name>D8M6S8_BLAHO</name>
<dbReference type="GO" id="GO:0005524">
    <property type="term" value="F:ATP binding"/>
    <property type="evidence" value="ECO:0007669"/>
    <property type="project" value="UniProtKB-UniRule"/>
</dbReference>
<dbReference type="GO" id="GO:0019781">
    <property type="term" value="F:NEDD8 activating enzyme activity"/>
    <property type="evidence" value="ECO:0007669"/>
    <property type="project" value="UniProtKB-UniRule"/>
</dbReference>
<evidence type="ECO:0000313" key="4">
    <source>
        <dbReference type="Proteomes" id="UP000008312"/>
    </source>
</evidence>
<keyword evidence="1" id="KW-0547">Nucleotide-binding</keyword>
<comment type="function">
    <text evidence="1">Catalytic subunit of the dimeric E1 enzyme, which activates NEDD8.</text>
</comment>
<comment type="pathway">
    <text evidence="1">Protein modification; protein neddylation.</text>
</comment>
<dbReference type="InterPro" id="IPR035985">
    <property type="entry name" value="Ubiquitin-activating_enz"/>
</dbReference>
<evidence type="ECO:0000259" key="2">
    <source>
        <dbReference type="Pfam" id="PF00899"/>
    </source>
</evidence>
<keyword evidence="4" id="KW-1185">Reference proteome</keyword>
<dbReference type="InParanoid" id="D8M6S8"/>
<dbReference type="GeneID" id="24922756"/>
<dbReference type="GO" id="GO:0045116">
    <property type="term" value="P:protein neddylation"/>
    <property type="evidence" value="ECO:0007669"/>
    <property type="project" value="UniProtKB-UniRule"/>
</dbReference>
<accession>D8M6S8</accession>
<protein>
    <recommendedName>
        <fullName evidence="1">NEDD8-activating enzyme E1 catalytic subunit</fullName>
        <ecNumber evidence="1">6.2.1.64</ecNumber>
    </recommendedName>
</protein>
<dbReference type="Gene3D" id="3.40.50.720">
    <property type="entry name" value="NAD(P)-binding Rossmann-like Domain"/>
    <property type="match status" value="1"/>
</dbReference>
<dbReference type="EC" id="6.2.1.64" evidence="1"/>
<evidence type="ECO:0000313" key="3">
    <source>
        <dbReference type="EMBL" id="CBK23496.2"/>
    </source>
</evidence>
<gene>
    <name evidence="3" type="ORF">GSBLH_T00006632001</name>
</gene>
<keyword evidence="1" id="KW-0436">Ligase</keyword>
<dbReference type="GO" id="GO:0005634">
    <property type="term" value="C:nucleus"/>
    <property type="evidence" value="ECO:0007669"/>
    <property type="project" value="TreeGrafter"/>
</dbReference>
<dbReference type="AlphaFoldDB" id="D8M6S8"/>
<dbReference type="SUPFAM" id="SSF69572">
    <property type="entry name" value="Activating enzymes of the ubiquitin-like proteins"/>
    <property type="match status" value="1"/>
</dbReference>